<dbReference type="EMBL" id="WVHS01000005">
    <property type="protein sequence ID" value="MXV17556.1"/>
    <property type="molecule type" value="Genomic_DNA"/>
</dbReference>
<sequence length="243" mass="27898">MRFFLAVLLCFASWPAYGSGNPSPVKATIEQQVAVADTSAFTARSFNERQLGEYRRSPAFIYRDNGVYAGQSLWSRFWRWFWGLFEGITSAPVTGNLFKILFWGLGIAGSIYAFLKLIGMDPIQVFTRKPTGIEVPYEESLENIHEISFDDEIERAAGVQNYRLAVRLLYLSSLKYLSDSGMIHWQNDKTNGAYLQELANTDKKEQFSVLTRQFEYIWYGNFPVQPDAFQEIRGAFKHFTGKK</sequence>
<proteinExistence type="predicted"/>
<dbReference type="InterPro" id="IPR025403">
    <property type="entry name" value="TgpA-like_C"/>
</dbReference>
<organism evidence="4 5">
    <name type="scientific">Hufsiella ginkgonis</name>
    <dbReference type="NCBI Taxonomy" id="2695274"/>
    <lineage>
        <taxon>Bacteria</taxon>
        <taxon>Pseudomonadati</taxon>
        <taxon>Bacteroidota</taxon>
        <taxon>Sphingobacteriia</taxon>
        <taxon>Sphingobacteriales</taxon>
        <taxon>Sphingobacteriaceae</taxon>
        <taxon>Hufsiella</taxon>
    </lineage>
</organism>
<gene>
    <name evidence="4" type="ORF">GS398_19810</name>
</gene>
<reference evidence="4 5" key="1">
    <citation type="submission" date="2019-11" db="EMBL/GenBank/DDBJ databases">
        <title>Pedobacter sp. HMF7056 Genome sequencing and assembly.</title>
        <authorList>
            <person name="Kang H."/>
            <person name="Kim H."/>
            <person name="Joh K."/>
        </authorList>
    </citation>
    <scope>NUCLEOTIDE SEQUENCE [LARGE SCALE GENOMIC DNA]</scope>
    <source>
        <strain evidence="4 5">HMF7056</strain>
    </source>
</reference>
<protein>
    <submittedName>
        <fullName evidence="4">DUF4129 domain-containing protein</fullName>
    </submittedName>
</protein>
<keyword evidence="1" id="KW-0812">Transmembrane</keyword>
<evidence type="ECO:0000259" key="3">
    <source>
        <dbReference type="Pfam" id="PF13559"/>
    </source>
</evidence>
<name>A0A7K1Y4B8_9SPHI</name>
<evidence type="ECO:0000313" key="4">
    <source>
        <dbReference type="EMBL" id="MXV17556.1"/>
    </source>
</evidence>
<feature type="chain" id="PRO_5029561741" evidence="2">
    <location>
        <begin position="19"/>
        <end position="243"/>
    </location>
</feature>
<keyword evidence="1" id="KW-0472">Membrane</keyword>
<evidence type="ECO:0000256" key="2">
    <source>
        <dbReference type="SAM" id="SignalP"/>
    </source>
</evidence>
<dbReference type="Proteomes" id="UP000451233">
    <property type="component" value="Unassembled WGS sequence"/>
</dbReference>
<feature type="signal peptide" evidence="2">
    <location>
        <begin position="1"/>
        <end position="18"/>
    </location>
</feature>
<evidence type="ECO:0000313" key="5">
    <source>
        <dbReference type="Proteomes" id="UP000451233"/>
    </source>
</evidence>
<keyword evidence="2" id="KW-0732">Signal</keyword>
<feature type="domain" description="Protein-glutamine gamma-glutamyltransferase-like C-terminal" evidence="3">
    <location>
        <begin position="170"/>
        <end position="235"/>
    </location>
</feature>
<accession>A0A7K1Y4B8</accession>
<evidence type="ECO:0000256" key="1">
    <source>
        <dbReference type="SAM" id="Phobius"/>
    </source>
</evidence>
<dbReference type="Pfam" id="PF13559">
    <property type="entry name" value="DUF4129"/>
    <property type="match status" value="1"/>
</dbReference>
<dbReference type="RefSeq" id="WP_160908550.1">
    <property type="nucleotide sequence ID" value="NZ_WVHS01000005.1"/>
</dbReference>
<feature type="transmembrane region" description="Helical" evidence="1">
    <location>
        <begin position="100"/>
        <end position="119"/>
    </location>
</feature>
<keyword evidence="1" id="KW-1133">Transmembrane helix</keyword>
<keyword evidence="5" id="KW-1185">Reference proteome</keyword>
<dbReference type="AlphaFoldDB" id="A0A7K1Y4B8"/>
<comment type="caution">
    <text evidence="4">The sequence shown here is derived from an EMBL/GenBank/DDBJ whole genome shotgun (WGS) entry which is preliminary data.</text>
</comment>